<dbReference type="AlphaFoldDB" id="A0AAN7QJ53"/>
<organism evidence="2 3">
    <name type="scientific">Aquatica leii</name>
    <dbReference type="NCBI Taxonomy" id="1421715"/>
    <lineage>
        <taxon>Eukaryota</taxon>
        <taxon>Metazoa</taxon>
        <taxon>Ecdysozoa</taxon>
        <taxon>Arthropoda</taxon>
        <taxon>Hexapoda</taxon>
        <taxon>Insecta</taxon>
        <taxon>Pterygota</taxon>
        <taxon>Neoptera</taxon>
        <taxon>Endopterygota</taxon>
        <taxon>Coleoptera</taxon>
        <taxon>Polyphaga</taxon>
        <taxon>Elateriformia</taxon>
        <taxon>Elateroidea</taxon>
        <taxon>Lampyridae</taxon>
        <taxon>Luciolinae</taxon>
        <taxon>Aquatica</taxon>
    </lineage>
</organism>
<name>A0AAN7QJ53_9COLE</name>
<keyword evidence="3" id="KW-1185">Reference proteome</keyword>
<comment type="caution">
    <text evidence="2">The sequence shown here is derived from an EMBL/GenBank/DDBJ whole genome shotgun (WGS) entry which is preliminary data.</text>
</comment>
<evidence type="ECO:0000313" key="2">
    <source>
        <dbReference type="EMBL" id="KAK4880503.1"/>
    </source>
</evidence>
<evidence type="ECO:0008006" key="4">
    <source>
        <dbReference type="Google" id="ProtNLM"/>
    </source>
</evidence>
<sequence>MQIQNGEYEDENDYNFIESEGSETEDLEETDIVEDDVFEAFTAQNPVDVDLFDVSLPSTSRSAPERRRVVYSKNRHKWYLNSFHAKNTRTSKKNLVLHLPGPKSAVRKLTDVRKIWNSFCTDEILDVIVKYTNQEIQSKKLCYNTEQRYIGETNKV</sequence>
<dbReference type="EMBL" id="JARPUR010000003">
    <property type="protein sequence ID" value="KAK4880503.1"/>
    <property type="molecule type" value="Genomic_DNA"/>
</dbReference>
<gene>
    <name evidence="2" type="ORF">RN001_008649</name>
</gene>
<evidence type="ECO:0000256" key="1">
    <source>
        <dbReference type="SAM" id="MobiDB-lite"/>
    </source>
</evidence>
<feature type="region of interest" description="Disordered" evidence="1">
    <location>
        <begin position="1"/>
        <end position="26"/>
    </location>
</feature>
<evidence type="ECO:0000313" key="3">
    <source>
        <dbReference type="Proteomes" id="UP001353858"/>
    </source>
</evidence>
<dbReference type="Proteomes" id="UP001353858">
    <property type="component" value="Unassembled WGS sequence"/>
</dbReference>
<reference evidence="3" key="1">
    <citation type="submission" date="2023-01" db="EMBL/GenBank/DDBJ databases">
        <title>Key to firefly adult light organ development and bioluminescence: homeobox transcription factors regulate luciferase expression and transportation to peroxisome.</title>
        <authorList>
            <person name="Fu X."/>
        </authorList>
    </citation>
    <scope>NUCLEOTIDE SEQUENCE [LARGE SCALE GENOMIC DNA]</scope>
</reference>
<accession>A0AAN7QJ53</accession>
<proteinExistence type="predicted"/>
<protein>
    <recommendedName>
        <fullName evidence="4">PiggyBac transposable element-derived protein domain-containing protein</fullName>
    </recommendedName>
</protein>